<name>A0A6J2UP46_CHACN</name>
<dbReference type="InterPro" id="IPR057613">
    <property type="entry name" value="VWA7_4"/>
</dbReference>
<dbReference type="PANTHER" id="PTHR14905:SF23">
    <property type="entry name" value="VON WILLEBRAND FACTOR A DOMAIN-CONTAINING PROTEIN 7 ISOFORM X1"/>
    <property type="match status" value="1"/>
</dbReference>
<dbReference type="Proteomes" id="UP000504632">
    <property type="component" value="Chromosome 2"/>
</dbReference>
<dbReference type="AlphaFoldDB" id="A0A6J2UP46"/>
<dbReference type="GO" id="GO:0005576">
    <property type="term" value="C:extracellular region"/>
    <property type="evidence" value="ECO:0007669"/>
    <property type="project" value="UniProtKB-SubCell"/>
</dbReference>
<evidence type="ECO:0000259" key="8">
    <source>
        <dbReference type="Pfam" id="PF23619"/>
    </source>
</evidence>
<dbReference type="Pfam" id="PF23619">
    <property type="entry name" value="Ig_VWA7"/>
    <property type="match status" value="1"/>
</dbReference>
<evidence type="ECO:0000256" key="2">
    <source>
        <dbReference type="ARBA" id="ARBA00022525"/>
    </source>
</evidence>
<dbReference type="InterPro" id="IPR056861">
    <property type="entry name" value="HMCN1-like_VWA"/>
</dbReference>
<dbReference type="InterPro" id="IPR056862">
    <property type="entry name" value="VWA7_N"/>
</dbReference>
<dbReference type="Pfam" id="PF25106">
    <property type="entry name" value="VWA_4"/>
    <property type="match status" value="1"/>
</dbReference>
<evidence type="ECO:0000256" key="4">
    <source>
        <dbReference type="ARBA" id="ARBA00023180"/>
    </source>
</evidence>
<keyword evidence="4" id="KW-0325">Glycoprotein</keyword>
<dbReference type="Pfam" id="PF23560">
    <property type="entry name" value="GBD_Hemicentin"/>
    <property type="match status" value="1"/>
</dbReference>
<dbReference type="Pfam" id="PF23610">
    <property type="entry name" value="VWA7_4"/>
    <property type="match status" value="1"/>
</dbReference>
<dbReference type="SUPFAM" id="SSF53300">
    <property type="entry name" value="vWA-like"/>
    <property type="match status" value="1"/>
</dbReference>
<feature type="domain" description="VWA7 beta-sandwich" evidence="7">
    <location>
        <begin position="599"/>
        <end position="707"/>
    </location>
</feature>
<evidence type="ECO:0000313" key="11">
    <source>
        <dbReference type="Proteomes" id="UP000504632"/>
    </source>
</evidence>
<feature type="domain" description="VWA7 N-terminal" evidence="10">
    <location>
        <begin position="80"/>
        <end position="298"/>
    </location>
</feature>
<protein>
    <submittedName>
        <fullName evidence="12">von Willebrand factor A domain-containing protein 7</fullName>
    </submittedName>
</protein>
<evidence type="ECO:0000256" key="3">
    <source>
        <dbReference type="ARBA" id="ARBA00022729"/>
    </source>
</evidence>
<evidence type="ECO:0000256" key="5">
    <source>
        <dbReference type="SAM" id="SignalP"/>
    </source>
</evidence>
<dbReference type="CTD" id="80737"/>
<evidence type="ECO:0000313" key="12">
    <source>
        <dbReference type="RefSeq" id="XP_030621052.1"/>
    </source>
</evidence>
<dbReference type="PANTHER" id="PTHR14905">
    <property type="entry name" value="NG37"/>
    <property type="match status" value="1"/>
</dbReference>
<dbReference type="InterPro" id="IPR052577">
    <property type="entry name" value="VWA7"/>
</dbReference>
<feature type="domain" description="Hemicentin-1-like von Willebrand factor A" evidence="9">
    <location>
        <begin position="308"/>
        <end position="478"/>
    </location>
</feature>
<dbReference type="InParanoid" id="A0A6J2UP46"/>
<evidence type="ECO:0000259" key="7">
    <source>
        <dbReference type="Pfam" id="PF23610"/>
    </source>
</evidence>
<dbReference type="Pfam" id="PF25107">
    <property type="entry name" value="VWA7_N"/>
    <property type="match status" value="1"/>
</dbReference>
<evidence type="ECO:0000259" key="6">
    <source>
        <dbReference type="Pfam" id="PF23560"/>
    </source>
</evidence>
<evidence type="ECO:0000259" key="10">
    <source>
        <dbReference type="Pfam" id="PF25107"/>
    </source>
</evidence>
<feature type="chain" id="PRO_5026829900" evidence="5">
    <location>
        <begin position="30"/>
        <end position="986"/>
    </location>
</feature>
<dbReference type="InterPro" id="IPR036465">
    <property type="entry name" value="vWFA_dom_sf"/>
</dbReference>
<keyword evidence="2" id="KW-0964">Secreted</keyword>
<proteinExistence type="predicted"/>
<dbReference type="OrthoDB" id="301415at2759"/>
<dbReference type="Gene3D" id="3.40.50.410">
    <property type="entry name" value="von Willebrand factor, type A domain"/>
    <property type="match status" value="1"/>
</dbReference>
<evidence type="ECO:0000259" key="9">
    <source>
        <dbReference type="Pfam" id="PF25106"/>
    </source>
</evidence>
<feature type="domain" description="Hemicentin/VWA7 galactose-binding" evidence="6">
    <location>
        <begin position="496"/>
        <end position="597"/>
    </location>
</feature>
<keyword evidence="3 5" id="KW-0732">Signal</keyword>
<keyword evidence="11" id="KW-1185">Reference proteome</keyword>
<dbReference type="InterPro" id="IPR056475">
    <property type="entry name" value="GBD_Hemicentin/VWA7"/>
</dbReference>
<reference evidence="12" key="1">
    <citation type="submission" date="2025-08" db="UniProtKB">
        <authorList>
            <consortium name="RefSeq"/>
        </authorList>
    </citation>
    <scope>IDENTIFICATION</scope>
</reference>
<dbReference type="RefSeq" id="XP_030621052.1">
    <property type="nucleotide sequence ID" value="XM_030765192.1"/>
</dbReference>
<dbReference type="InterPro" id="IPR057615">
    <property type="entry name" value="Ig_VWA7"/>
</dbReference>
<accession>A0A6J2UP46</accession>
<gene>
    <name evidence="12" type="primary">vwa7</name>
</gene>
<feature type="domain" description="VWA7 Ig-like" evidence="8">
    <location>
        <begin position="713"/>
        <end position="815"/>
    </location>
</feature>
<feature type="signal peptide" evidence="5">
    <location>
        <begin position="1"/>
        <end position="29"/>
    </location>
</feature>
<organism evidence="11 12">
    <name type="scientific">Chanos chanos</name>
    <name type="common">Milkfish</name>
    <name type="synonym">Mugil chanos</name>
    <dbReference type="NCBI Taxonomy" id="29144"/>
    <lineage>
        <taxon>Eukaryota</taxon>
        <taxon>Metazoa</taxon>
        <taxon>Chordata</taxon>
        <taxon>Craniata</taxon>
        <taxon>Vertebrata</taxon>
        <taxon>Euteleostomi</taxon>
        <taxon>Actinopterygii</taxon>
        <taxon>Neopterygii</taxon>
        <taxon>Teleostei</taxon>
        <taxon>Ostariophysi</taxon>
        <taxon>Gonorynchiformes</taxon>
        <taxon>Chanidae</taxon>
        <taxon>Chanos</taxon>
    </lineage>
</organism>
<sequence>MVWSYVGLREWTSLCALVLLCMALPGCQAFLPNFWSRVLTLSWDSYTHQYMTEKAILNVTMATLSSFLRKNHYSKSQEQIELGHRFWQAVREVVQSNSDMDFLSSTRSDPVYHFDSERVEGATELLREFWAQTVLLTKAKEYQGARSCLGQLLHSLQDFYSHSNWVEMGQRSEYHHLLDPKEPGVPVASEDMPTCIDCPRATCYNNLLEELTLGERRPVLTTGYFSDYPVKPQGKCSHGGILDSSHHQEAKGGINKDSTSFLFSPHHYLHKEAARLATMATLTVLRDLRDVVGPERFLRLFSVQQPPALVFVMDTTGSMFEEITAARMRAFSIIQARAQAQSHGSSLPGTFLLVPFHDPAVGPVYETDDPDQFIKKLEDLTALGGGDEPEMCLSAIQLALTNSPPLSEVFVFTDASPKDEHLFNAVKALALEKQSKVTFLLTVDERLRRKRETLSPERFSLYSSLSSVSGGMTIFTSKKDIRKVSAVVQDNTEASKVSLLHVDTESDSLSSYSFSVDRTMRNVTLHLTSQSELTHCDISSSKGTAQSLLSSSGPLAKLESYQGLYRISLLPPIEPGQWQLTIRAQGNIKLNVIGDSSLDFLYYFAVESNETHPGLARVEGSPVAGAPVFLVVVITGLSHNEGVSFRHVTLLGTNGESLQQVFLNSSSSWWSGEELVGHLDSVPRMPFSLRLSGSDRKGNKLDRVSTEIIHPTHVQIQVLSAPHLSAGQTSTVVFEVQNHGPAGHFSLSAKDDSGYLSKTDIFSLSIKERGSVRHEMEIKTPKTAQAGQAVTLTVTVTASDNAGLNYAVVHLTVLPEEPDASPPSCSTMRVEMACPPVSGHQCSQGNWSVSLAVRDRGNSGLASIQLSQGMGTLTLLNEEMGVVTDQQWNHKKGAERGIPKQKLVYNDPPLNLSSWVRGKSLRLRYTSGCCSPRAKLLLQDGAGNTRRCLLISSQQRVKQERNVTPSRATRTLTDLVLLGLVISRTV</sequence>
<evidence type="ECO:0000256" key="1">
    <source>
        <dbReference type="ARBA" id="ARBA00004613"/>
    </source>
</evidence>
<dbReference type="GeneID" id="115804685"/>
<comment type="subcellular location">
    <subcellularLocation>
        <location evidence="1">Secreted</location>
    </subcellularLocation>
</comment>